<evidence type="ECO:0000256" key="4">
    <source>
        <dbReference type="ARBA" id="ARBA00022448"/>
    </source>
</evidence>
<dbReference type="GO" id="GO:0016020">
    <property type="term" value="C:membrane"/>
    <property type="evidence" value="ECO:0007669"/>
    <property type="project" value="TreeGrafter"/>
</dbReference>
<dbReference type="InterPro" id="IPR038262">
    <property type="entry name" value="Nitr_red_bet_C_sf"/>
</dbReference>
<dbReference type="CDD" id="cd10557">
    <property type="entry name" value="NarH_beta-like"/>
    <property type="match status" value="1"/>
</dbReference>
<dbReference type="PANTHER" id="PTHR43518">
    <property type="entry name" value="NITRATE REDUCTASE BETA SUBUNIT"/>
    <property type="match status" value="1"/>
</dbReference>
<keyword evidence="7" id="KW-0677">Repeat</keyword>
<dbReference type="GO" id="GO:0030313">
    <property type="term" value="C:cell envelope"/>
    <property type="evidence" value="ECO:0007669"/>
    <property type="project" value="UniProtKB-SubCell"/>
</dbReference>
<feature type="domain" description="4Fe-4S ferredoxin-type" evidence="11">
    <location>
        <begin position="7"/>
        <end position="36"/>
    </location>
</feature>
<dbReference type="InterPro" id="IPR006547">
    <property type="entry name" value="NO3_Rdtase_bsu"/>
</dbReference>
<dbReference type="Pfam" id="PF14711">
    <property type="entry name" value="Nitr_red_bet_C"/>
    <property type="match status" value="1"/>
</dbReference>
<dbReference type="GO" id="GO:0008940">
    <property type="term" value="F:nitrate reductase activity"/>
    <property type="evidence" value="ECO:0007669"/>
    <property type="project" value="InterPro"/>
</dbReference>
<keyword evidence="8" id="KW-0249">Electron transport</keyword>
<evidence type="ECO:0000256" key="10">
    <source>
        <dbReference type="ARBA" id="ARBA00023014"/>
    </source>
</evidence>
<evidence type="ECO:0000256" key="1">
    <source>
        <dbReference type="ARBA" id="ARBA00001927"/>
    </source>
</evidence>
<keyword evidence="9" id="KW-0408">Iron</keyword>
<dbReference type="SUPFAM" id="SSF54862">
    <property type="entry name" value="4Fe-4S ferredoxins"/>
    <property type="match status" value="1"/>
</dbReference>
<dbReference type="GO" id="GO:0009061">
    <property type="term" value="P:anaerobic respiration"/>
    <property type="evidence" value="ECO:0007669"/>
    <property type="project" value="TreeGrafter"/>
</dbReference>
<dbReference type="InterPro" id="IPR029263">
    <property type="entry name" value="Nitr_red_bet_C"/>
</dbReference>
<evidence type="ECO:0000256" key="5">
    <source>
        <dbReference type="ARBA" id="ARBA00022485"/>
    </source>
</evidence>
<evidence type="ECO:0000256" key="3">
    <source>
        <dbReference type="ARBA" id="ARBA00004196"/>
    </source>
</evidence>
<dbReference type="InterPro" id="IPR017896">
    <property type="entry name" value="4Fe4S_Fe-S-bd"/>
</dbReference>
<reference evidence="12" key="1">
    <citation type="submission" date="2018-05" db="EMBL/GenBank/DDBJ databases">
        <authorList>
            <person name="Lanie J.A."/>
            <person name="Ng W.-L."/>
            <person name="Kazmierczak K.M."/>
            <person name="Andrzejewski T.M."/>
            <person name="Davidsen T.M."/>
            <person name="Wayne K.J."/>
            <person name="Tettelin H."/>
            <person name="Glass J.I."/>
            <person name="Rusch D."/>
            <person name="Podicherti R."/>
            <person name="Tsui H.-C.T."/>
            <person name="Winkler M.E."/>
        </authorList>
    </citation>
    <scope>NUCLEOTIDE SEQUENCE</scope>
</reference>
<accession>A0A381RVH4</accession>
<dbReference type="GO" id="GO:0046872">
    <property type="term" value="F:metal ion binding"/>
    <property type="evidence" value="ECO:0007669"/>
    <property type="project" value="UniProtKB-KW"/>
</dbReference>
<dbReference type="Pfam" id="PF13247">
    <property type="entry name" value="Fer4_11"/>
    <property type="match status" value="1"/>
</dbReference>
<evidence type="ECO:0000256" key="6">
    <source>
        <dbReference type="ARBA" id="ARBA00022723"/>
    </source>
</evidence>
<keyword evidence="10" id="KW-0411">Iron-sulfur</keyword>
<dbReference type="NCBIfam" id="TIGR01660">
    <property type="entry name" value="narH"/>
    <property type="match status" value="1"/>
</dbReference>
<evidence type="ECO:0000256" key="8">
    <source>
        <dbReference type="ARBA" id="ARBA00022982"/>
    </source>
</evidence>
<dbReference type="Gene3D" id="1.10.3650.10">
    <property type="entry name" value="nitrate reductase domain like"/>
    <property type="match status" value="1"/>
</dbReference>
<proteinExistence type="predicted"/>
<evidence type="ECO:0000313" key="12">
    <source>
        <dbReference type="EMBL" id="SUZ95121.1"/>
    </source>
</evidence>
<dbReference type="GO" id="GO:0051539">
    <property type="term" value="F:4 iron, 4 sulfur cluster binding"/>
    <property type="evidence" value="ECO:0007669"/>
    <property type="project" value="UniProtKB-KW"/>
</dbReference>
<evidence type="ECO:0000256" key="7">
    <source>
        <dbReference type="ARBA" id="ARBA00022737"/>
    </source>
</evidence>
<evidence type="ECO:0000256" key="9">
    <source>
        <dbReference type="ARBA" id="ARBA00023004"/>
    </source>
</evidence>
<keyword evidence="5" id="KW-0004">4Fe-4S</keyword>
<dbReference type="PROSITE" id="PS51379">
    <property type="entry name" value="4FE4S_FER_2"/>
    <property type="match status" value="3"/>
</dbReference>
<evidence type="ECO:0000259" key="11">
    <source>
        <dbReference type="PROSITE" id="PS51379"/>
    </source>
</evidence>
<keyword evidence="6" id="KW-0479">Metal-binding</keyword>
<dbReference type="GO" id="GO:0009055">
    <property type="term" value="F:electron transfer activity"/>
    <property type="evidence" value="ECO:0007669"/>
    <property type="project" value="TreeGrafter"/>
</dbReference>
<keyword evidence="4" id="KW-0813">Transport</keyword>
<dbReference type="GO" id="GO:0042126">
    <property type="term" value="P:nitrate metabolic process"/>
    <property type="evidence" value="ECO:0007669"/>
    <property type="project" value="InterPro"/>
</dbReference>
<name>A0A381RVH4_9ZZZZ</name>
<protein>
    <recommendedName>
        <fullName evidence="11">4Fe-4S ferredoxin-type domain-containing protein</fullName>
    </recommendedName>
</protein>
<dbReference type="AlphaFoldDB" id="A0A381RVH4"/>
<dbReference type="Gene3D" id="3.30.70.20">
    <property type="match status" value="3"/>
</dbReference>
<dbReference type="PANTHER" id="PTHR43518:SF1">
    <property type="entry name" value="RESPIRATORY NITRATE REDUCTASE 1 BETA CHAIN"/>
    <property type="match status" value="1"/>
</dbReference>
<comment type="cofactor">
    <cofactor evidence="2">
        <name>[4Fe-4S] cluster</name>
        <dbReference type="ChEBI" id="CHEBI:49883"/>
    </cofactor>
</comment>
<dbReference type="GO" id="GO:0009325">
    <property type="term" value="C:nitrate reductase complex"/>
    <property type="evidence" value="ECO:0007669"/>
    <property type="project" value="InterPro"/>
</dbReference>
<comment type="cofactor">
    <cofactor evidence="1">
        <name>[3Fe-4S] cluster</name>
        <dbReference type="ChEBI" id="CHEBI:21137"/>
    </cofactor>
</comment>
<evidence type="ECO:0000256" key="2">
    <source>
        <dbReference type="ARBA" id="ARBA00001966"/>
    </source>
</evidence>
<feature type="domain" description="4Fe-4S ferredoxin-type" evidence="11">
    <location>
        <begin position="228"/>
        <end position="257"/>
    </location>
</feature>
<comment type="subcellular location">
    <subcellularLocation>
        <location evidence="3">Cell envelope</location>
    </subcellularLocation>
</comment>
<gene>
    <name evidence="12" type="ORF">METZ01_LOCUS47975</name>
</gene>
<sequence length="537" mass="60335">MDIRSQISMVFHLDKCIGCHTCSVACKNIWTDRKGAEYMWWNNVETKPGTGYPTKWENQDIYKGGWEKAQPDIRSNGSESGGRENIIAISAGIQLKGAGKKKGLGNIFHNPNLPVIDDYYEPFTYKYLDLIESPAGDDQPAARPVSLITGEPMEIKMGPNWDDDLSGSPDYARNDPNLENLTEAEQEAMFQLEQMAFFYLPRMCNHCLNPACVASCPSGAMYKRGEDGIVLVNQEACRGWRMCVTACPYKKTYYNWHTGKSEKCILCFPRIEAGLAPACMHSCVGRIRYLGVILYDADRIEEAASANEEDLVDAHMDILLDPFDPEVIAAAKANGVADSTIRSAQASPTYKFVKEWGMALPLHTEFRTMPMLFYVPPLLPVMASLSKVNNDEQAEKLGKVTKHWNDDWLYDTSTEELWGTIEQARFPLQYMASLFSNGDTEKVKSRVMKLMAIRIYRRWKTVGDLSEEKAQQALADAGLDSKMAEDIYYLTALASFEDRFVIPPSHREQAIEMMEFAGDKKGSSGFGFKEGTSQRGL</sequence>
<organism evidence="12">
    <name type="scientific">marine metagenome</name>
    <dbReference type="NCBI Taxonomy" id="408172"/>
    <lineage>
        <taxon>unclassified sequences</taxon>
        <taxon>metagenomes</taxon>
        <taxon>ecological metagenomes</taxon>
    </lineage>
</organism>
<dbReference type="EMBL" id="UINC01002296">
    <property type="protein sequence ID" value="SUZ95121.1"/>
    <property type="molecule type" value="Genomic_DNA"/>
</dbReference>
<feature type="domain" description="4Fe-4S ferredoxin-type" evidence="11">
    <location>
        <begin position="195"/>
        <end position="226"/>
    </location>
</feature>